<keyword evidence="5" id="KW-1185">Reference proteome</keyword>
<evidence type="ECO:0000256" key="3">
    <source>
        <dbReference type="SAM" id="SignalP"/>
    </source>
</evidence>
<dbReference type="InterPro" id="IPR037873">
    <property type="entry name" value="BamE-like"/>
</dbReference>
<feature type="signal peptide" evidence="3">
    <location>
        <begin position="1"/>
        <end position="23"/>
    </location>
</feature>
<dbReference type="EMBL" id="VRYZ01000002">
    <property type="protein sequence ID" value="TXS93577.1"/>
    <property type="molecule type" value="Genomic_DNA"/>
</dbReference>
<name>A0A5C9A1R8_9GAMM</name>
<evidence type="ECO:0000313" key="5">
    <source>
        <dbReference type="Proteomes" id="UP000321933"/>
    </source>
</evidence>
<evidence type="ECO:0000256" key="1">
    <source>
        <dbReference type="ARBA" id="ARBA00022729"/>
    </source>
</evidence>
<feature type="region of interest" description="Disordered" evidence="2">
    <location>
        <begin position="27"/>
        <end position="70"/>
    </location>
</feature>
<dbReference type="Gene3D" id="3.30.1450.10">
    <property type="match status" value="1"/>
</dbReference>
<dbReference type="InterPro" id="IPR021534">
    <property type="entry name" value="DUF3192"/>
</dbReference>
<gene>
    <name evidence="4" type="ORF">FVW59_07070</name>
</gene>
<evidence type="ECO:0000313" key="4">
    <source>
        <dbReference type="EMBL" id="TXS93577.1"/>
    </source>
</evidence>
<feature type="compositionally biased region" description="Basic and acidic residues" evidence="2">
    <location>
        <begin position="52"/>
        <end position="70"/>
    </location>
</feature>
<protein>
    <submittedName>
        <fullName evidence="4">DUF3192 domain-containing protein</fullName>
    </submittedName>
</protein>
<sequence>MISLAPYLAVVLLMLSAAGCVVIQSDGDSGHDWREEEQDNRSAISGMQIGMTRDEVQQKIGSPRDSESYRRGEDTMLVWFYRTHRTKADGETTRDEMTPLVFRDGVLIGWGEQVYLSSR</sequence>
<proteinExistence type="predicted"/>
<dbReference type="RefSeq" id="WP_148063512.1">
    <property type="nucleotide sequence ID" value="NZ_VRYZ01000002.1"/>
</dbReference>
<dbReference type="AlphaFoldDB" id="A0A5C9A1R8"/>
<organism evidence="4 5">
    <name type="scientific">Parahaliea aestuarii</name>
    <dbReference type="NCBI Taxonomy" id="1852021"/>
    <lineage>
        <taxon>Bacteria</taxon>
        <taxon>Pseudomonadati</taxon>
        <taxon>Pseudomonadota</taxon>
        <taxon>Gammaproteobacteria</taxon>
        <taxon>Cellvibrionales</taxon>
        <taxon>Halieaceae</taxon>
        <taxon>Parahaliea</taxon>
    </lineage>
</organism>
<reference evidence="4 5" key="1">
    <citation type="submission" date="2019-08" db="EMBL/GenBank/DDBJ databases">
        <title>Parahaliea maris sp. nov., isolated from the surface seawater.</title>
        <authorList>
            <person name="Liu Y."/>
        </authorList>
    </citation>
    <scope>NUCLEOTIDE SEQUENCE [LARGE SCALE GENOMIC DNA]</scope>
    <source>
        <strain evidence="4 5">S2-26</strain>
    </source>
</reference>
<dbReference type="OrthoDB" id="6399368at2"/>
<accession>A0A5C9A1R8</accession>
<dbReference type="Pfam" id="PF11399">
    <property type="entry name" value="DUF3192"/>
    <property type="match status" value="1"/>
</dbReference>
<dbReference type="Proteomes" id="UP000321933">
    <property type="component" value="Unassembled WGS sequence"/>
</dbReference>
<feature type="chain" id="PRO_5022787199" evidence="3">
    <location>
        <begin position="24"/>
        <end position="119"/>
    </location>
</feature>
<comment type="caution">
    <text evidence="4">The sequence shown here is derived from an EMBL/GenBank/DDBJ whole genome shotgun (WGS) entry which is preliminary data.</text>
</comment>
<evidence type="ECO:0000256" key="2">
    <source>
        <dbReference type="SAM" id="MobiDB-lite"/>
    </source>
</evidence>
<keyword evidence="1 3" id="KW-0732">Signal</keyword>